<dbReference type="RefSeq" id="WP_387723044.1">
    <property type="nucleotide sequence ID" value="NZ_JBIAPI010000009.1"/>
</dbReference>
<evidence type="ECO:0000313" key="2">
    <source>
        <dbReference type="EMBL" id="MFF3227190.1"/>
    </source>
</evidence>
<dbReference type="Proteomes" id="UP001601948">
    <property type="component" value="Unassembled WGS sequence"/>
</dbReference>
<dbReference type="EMBL" id="JBIAPI010000009">
    <property type="protein sequence ID" value="MFF3227190.1"/>
    <property type="molecule type" value="Genomic_DNA"/>
</dbReference>
<protein>
    <recommendedName>
        <fullName evidence="4">DUF3592 domain-containing protein</fullName>
    </recommendedName>
</protein>
<evidence type="ECO:0000256" key="1">
    <source>
        <dbReference type="SAM" id="Phobius"/>
    </source>
</evidence>
<evidence type="ECO:0000313" key="3">
    <source>
        <dbReference type="Proteomes" id="UP001601948"/>
    </source>
</evidence>
<feature type="transmembrane region" description="Helical" evidence="1">
    <location>
        <begin position="142"/>
        <end position="165"/>
    </location>
</feature>
<reference evidence="2 3" key="1">
    <citation type="submission" date="2024-10" db="EMBL/GenBank/DDBJ databases">
        <title>The Natural Products Discovery Center: Release of the First 8490 Sequenced Strains for Exploring Actinobacteria Biosynthetic Diversity.</title>
        <authorList>
            <person name="Kalkreuter E."/>
            <person name="Kautsar S.A."/>
            <person name="Yang D."/>
            <person name="Bader C.D."/>
            <person name="Teijaro C.N."/>
            <person name="Fluegel L."/>
            <person name="Davis C.M."/>
            <person name="Simpson J.R."/>
            <person name="Lauterbach L."/>
            <person name="Steele A.D."/>
            <person name="Gui C."/>
            <person name="Meng S."/>
            <person name="Li G."/>
            <person name="Viehrig K."/>
            <person name="Ye F."/>
            <person name="Su P."/>
            <person name="Kiefer A.F."/>
            <person name="Nichols A."/>
            <person name="Cepeda A.J."/>
            <person name="Yan W."/>
            <person name="Fan B."/>
            <person name="Jiang Y."/>
            <person name="Adhikari A."/>
            <person name="Zheng C.-J."/>
            <person name="Schuster L."/>
            <person name="Cowan T.M."/>
            <person name="Smanski M.J."/>
            <person name="Chevrette M.G."/>
            <person name="De Carvalho L.P.S."/>
            <person name="Shen B."/>
        </authorList>
    </citation>
    <scope>NUCLEOTIDE SEQUENCE [LARGE SCALE GENOMIC DNA]</scope>
    <source>
        <strain evidence="2 3">NPDC003040</strain>
    </source>
</reference>
<keyword evidence="1" id="KW-0812">Transmembrane</keyword>
<keyword evidence="1" id="KW-1133">Transmembrane helix</keyword>
<accession>A0ABW6R0Y5</accession>
<organism evidence="2 3">
    <name type="scientific">Nocardia suismassiliense</name>
    <dbReference type="NCBI Taxonomy" id="2077092"/>
    <lineage>
        <taxon>Bacteria</taxon>
        <taxon>Bacillati</taxon>
        <taxon>Actinomycetota</taxon>
        <taxon>Actinomycetes</taxon>
        <taxon>Mycobacteriales</taxon>
        <taxon>Nocardiaceae</taxon>
        <taxon>Nocardia</taxon>
    </lineage>
</organism>
<sequence>MSLDRSTLTLRFRSAVSRLPSRVRGQSISTTSPRVAPARIAALVVLMAGVLIAGAAGLRSYTTVAAESHSGASKYAVGATLIEEPEQVASYRYQAKTQWHRAGRDETATVTVPRTATRGDRLTVWLDADDAPTSAPRTITHAVMAAIGAAVVALVSAGIAAWALIRIFDHRRPIKRFGALTC</sequence>
<evidence type="ECO:0008006" key="4">
    <source>
        <dbReference type="Google" id="ProtNLM"/>
    </source>
</evidence>
<keyword evidence="3" id="KW-1185">Reference proteome</keyword>
<proteinExistence type="predicted"/>
<feature type="transmembrane region" description="Helical" evidence="1">
    <location>
        <begin position="40"/>
        <end position="58"/>
    </location>
</feature>
<keyword evidence="1" id="KW-0472">Membrane</keyword>
<comment type="caution">
    <text evidence="2">The sequence shown here is derived from an EMBL/GenBank/DDBJ whole genome shotgun (WGS) entry which is preliminary data.</text>
</comment>
<name>A0ABW6R0Y5_9NOCA</name>
<gene>
    <name evidence="2" type="ORF">ACFYV7_30640</name>
</gene>